<evidence type="ECO:0000313" key="2">
    <source>
        <dbReference type="EMBL" id="UKJ89671.1"/>
    </source>
</evidence>
<feature type="chain" id="PRO_5037271440" evidence="1">
    <location>
        <begin position="25"/>
        <end position="215"/>
    </location>
</feature>
<gene>
    <name evidence="2" type="ORF">MACJ_002924</name>
</gene>
<evidence type="ECO:0000256" key="1">
    <source>
        <dbReference type="SAM" id="SignalP"/>
    </source>
</evidence>
<reference evidence="2" key="1">
    <citation type="submission" date="2022-07" db="EMBL/GenBank/DDBJ databases">
        <title>Evaluation of T. orientalis genome assembly methods using nanopore sequencing and analysis of variation between genomes.</title>
        <authorList>
            <person name="Yam J."/>
            <person name="Micallef M.L."/>
            <person name="Liu M."/>
            <person name="Djordjevic S.P."/>
            <person name="Bogema D.R."/>
            <person name="Jenkins C."/>
        </authorList>
    </citation>
    <scope>NUCLEOTIDE SEQUENCE</scope>
    <source>
        <strain evidence="2">Fish Creek</strain>
    </source>
</reference>
<proteinExistence type="predicted"/>
<protein>
    <submittedName>
        <fullName evidence="2">Uncharacterized protein</fullName>
    </submittedName>
</protein>
<organism evidence="2 3">
    <name type="scientific">Theileria orientalis</name>
    <dbReference type="NCBI Taxonomy" id="68886"/>
    <lineage>
        <taxon>Eukaryota</taxon>
        <taxon>Sar</taxon>
        <taxon>Alveolata</taxon>
        <taxon>Apicomplexa</taxon>
        <taxon>Aconoidasida</taxon>
        <taxon>Piroplasmida</taxon>
        <taxon>Theileriidae</taxon>
        <taxon>Theileria</taxon>
    </lineage>
</organism>
<name>A0A976QT21_THEOR</name>
<evidence type="ECO:0000313" key="3">
    <source>
        <dbReference type="Proteomes" id="UP000244803"/>
    </source>
</evidence>
<sequence>MIFVTHTLAIFTALPILLNHSVHSNKLESTLYSANSDITQMFSFAGLNRRKIVIFDDNMANEFVNTEKPKGLHKTRIDLDFPQTTGTNTTIYRVVQFLMNGSVTELQRDLYKNVELKLTGHGVHGSVTGPCKVDVVLKLSLPSTFQSNGVFEPNVEGMEKAFSLSKNETKYVTFENVFSDDFPMDHFWANFSVRGKCNMYVDVELIKPDNSSETL</sequence>
<accession>A0A976QT21</accession>
<dbReference type="EMBL" id="CP056067">
    <property type="protein sequence ID" value="UKJ89671.1"/>
    <property type="molecule type" value="Genomic_DNA"/>
</dbReference>
<feature type="signal peptide" evidence="1">
    <location>
        <begin position="1"/>
        <end position="24"/>
    </location>
</feature>
<dbReference type="AlphaFoldDB" id="A0A976QT21"/>
<dbReference type="Proteomes" id="UP000244803">
    <property type="component" value="Chromosome 4"/>
</dbReference>
<dbReference type="OrthoDB" id="10623942at2759"/>
<keyword evidence="1" id="KW-0732">Signal</keyword>